<sequence length="203" mass="22970">MARLATHEGSGHSVGFLRVSGLSVRARNSKRLNASQNDAIGFSHLAVSLRGPTGSDWALNRGQWKALRAVVQDQTAPHTDSGFIMRDRPIMVRTSTIISNLTFDRLNRLGQRGAIFFHLVENSYHANIERLCISKWMVQLFTEIGLPKRIEYELLGEILPRDLGIRTLHRHKDIEHSINKCQQQRLALPGNGETKNTTVRRWG</sequence>
<dbReference type="AlphaFoldDB" id="A0A9P8W5C6"/>
<dbReference type="EMBL" id="JAGPYM010000009">
    <property type="protein sequence ID" value="KAH6890612.1"/>
    <property type="molecule type" value="Genomic_DNA"/>
</dbReference>
<protein>
    <submittedName>
        <fullName evidence="1">Uncharacterized protein</fullName>
    </submittedName>
</protein>
<evidence type="ECO:0000313" key="1">
    <source>
        <dbReference type="EMBL" id="KAH6890612.1"/>
    </source>
</evidence>
<proteinExistence type="predicted"/>
<accession>A0A9P8W5C6</accession>
<name>A0A9P8W5C6_9HYPO</name>
<evidence type="ECO:0000313" key="2">
    <source>
        <dbReference type="Proteomes" id="UP000777438"/>
    </source>
</evidence>
<organism evidence="1 2">
    <name type="scientific">Thelonectria olida</name>
    <dbReference type="NCBI Taxonomy" id="1576542"/>
    <lineage>
        <taxon>Eukaryota</taxon>
        <taxon>Fungi</taxon>
        <taxon>Dikarya</taxon>
        <taxon>Ascomycota</taxon>
        <taxon>Pezizomycotina</taxon>
        <taxon>Sordariomycetes</taxon>
        <taxon>Hypocreomycetidae</taxon>
        <taxon>Hypocreales</taxon>
        <taxon>Nectriaceae</taxon>
        <taxon>Thelonectria</taxon>
    </lineage>
</organism>
<keyword evidence="2" id="KW-1185">Reference proteome</keyword>
<dbReference type="Proteomes" id="UP000777438">
    <property type="component" value="Unassembled WGS sequence"/>
</dbReference>
<comment type="caution">
    <text evidence="1">The sequence shown here is derived from an EMBL/GenBank/DDBJ whole genome shotgun (WGS) entry which is preliminary data.</text>
</comment>
<dbReference type="OrthoDB" id="5105774at2759"/>
<gene>
    <name evidence="1" type="ORF">B0T10DRAFT_459261</name>
</gene>
<reference evidence="1 2" key="1">
    <citation type="journal article" date="2021" name="Nat. Commun.">
        <title>Genetic determinants of endophytism in the Arabidopsis root mycobiome.</title>
        <authorList>
            <person name="Mesny F."/>
            <person name="Miyauchi S."/>
            <person name="Thiergart T."/>
            <person name="Pickel B."/>
            <person name="Atanasova L."/>
            <person name="Karlsson M."/>
            <person name="Huettel B."/>
            <person name="Barry K.W."/>
            <person name="Haridas S."/>
            <person name="Chen C."/>
            <person name="Bauer D."/>
            <person name="Andreopoulos W."/>
            <person name="Pangilinan J."/>
            <person name="LaButti K."/>
            <person name="Riley R."/>
            <person name="Lipzen A."/>
            <person name="Clum A."/>
            <person name="Drula E."/>
            <person name="Henrissat B."/>
            <person name="Kohler A."/>
            <person name="Grigoriev I.V."/>
            <person name="Martin F.M."/>
            <person name="Hacquard S."/>
        </authorList>
    </citation>
    <scope>NUCLEOTIDE SEQUENCE [LARGE SCALE GENOMIC DNA]</scope>
    <source>
        <strain evidence="1 2">MPI-CAGE-CH-0241</strain>
    </source>
</reference>